<dbReference type="AlphaFoldDB" id="A0A4R4DMN4"/>
<dbReference type="OrthoDB" id="9810761at2"/>
<comment type="function">
    <text evidence="2">Part of the Type IV secretion system.</text>
</comment>
<name>A0A4R4DMN4_9PROT</name>
<dbReference type="GO" id="GO:0016887">
    <property type="term" value="F:ATP hydrolysis activity"/>
    <property type="evidence" value="ECO:0007669"/>
    <property type="project" value="InterPro"/>
</dbReference>
<proteinExistence type="inferred from homology"/>
<comment type="similarity">
    <text evidence="1 2">Belongs to the GSP E family.</text>
</comment>
<comment type="caution">
    <text evidence="4">The sequence shown here is derived from an EMBL/GenBank/DDBJ whole genome shotgun (WGS) entry which is preliminary data.</text>
</comment>
<dbReference type="GO" id="GO:0005524">
    <property type="term" value="F:ATP binding"/>
    <property type="evidence" value="ECO:0007669"/>
    <property type="project" value="UniProtKB-UniRule"/>
</dbReference>
<dbReference type="EMBL" id="SKBM01000011">
    <property type="protein sequence ID" value="TCZ61137.1"/>
    <property type="molecule type" value="Genomic_DNA"/>
</dbReference>
<dbReference type="InterPro" id="IPR050921">
    <property type="entry name" value="T4SS_GSP_E_ATPase"/>
</dbReference>
<dbReference type="PANTHER" id="PTHR30486">
    <property type="entry name" value="TWITCHING MOTILITY PROTEIN PILT"/>
    <property type="match status" value="1"/>
</dbReference>
<protein>
    <recommendedName>
        <fullName evidence="2">Type IV secretion system protein</fullName>
    </recommendedName>
</protein>
<dbReference type="GO" id="GO:0044097">
    <property type="term" value="P:secretion by the type IV secretion system"/>
    <property type="evidence" value="ECO:0007669"/>
    <property type="project" value="InterPro"/>
</dbReference>
<keyword evidence="2" id="KW-0547">Nucleotide-binding</keyword>
<dbReference type="CDD" id="cd01130">
    <property type="entry name" value="VirB11-like_ATPase"/>
    <property type="match status" value="1"/>
</dbReference>
<dbReference type="Pfam" id="PF00437">
    <property type="entry name" value="T2SSE"/>
    <property type="match status" value="1"/>
</dbReference>
<organism evidence="4 5">
    <name type="scientific">Roseicella aquatilis</name>
    <dbReference type="NCBI Taxonomy" id="2527868"/>
    <lineage>
        <taxon>Bacteria</taxon>
        <taxon>Pseudomonadati</taxon>
        <taxon>Pseudomonadota</taxon>
        <taxon>Alphaproteobacteria</taxon>
        <taxon>Acetobacterales</taxon>
        <taxon>Roseomonadaceae</taxon>
        <taxon>Roseicella</taxon>
    </lineage>
</organism>
<evidence type="ECO:0000256" key="2">
    <source>
        <dbReference type="RuleBase" id="RU366071"/>
    </source>
</evidence>
<dbReference type="RefSeq" id="WP_132289868.1">
    <property type="nucleotide sequence ID" value="NZ_SKBM01000011.1"/>
</dbReference>
<dbReference type="GO" id="GO:0005737">
    <property type="term" value="C:cytoplasm"/>
    <property type="evidence" value="ECO:0007669"/>
    <property type="project" value="UniProtKB-SubCell"/>
</dbReference>
<dbReference type="Proteomes" id="UP000295023">
    <property type="component" value="Unassembled WGS sequence"/>
</dbReference>
<dbReference type="SUPFAM" id="SSF52540">
    <property type="entry name" value="P-loop containing nucleoside triphosphate hydrolases"/>
    <property type="match status" value="1"/>
</dbReference>
<keyword evidence="2" id="KW-0963">Cytoplasm</keyword>
<accession>A0A4R4DMN4</accession>
<dbReference type="InterPro" id="IPR014155">
    <property type="entry name" value="VirB11"/>
</dbReference>
<dbReference type="InterPro" id="IPR027417">
    <property type="entry name" value="P-loop_NTPase"/>
</dbReference>
<keyword evidence="5" id="KW-1185">Reference proteome</keyword>
<dbReference type="Gene3D" id="3.30.450.90">
    <property type="match status" value="1"/>
</dbReference>
<evidence type="ECO:0000256" key="1">
    <source>
        <dbReference type="ARBA" id="ARBA00006611"/>
    </source>
</evidence>
<keyword evidence="2" id="KW-0067">ATP-binding</keyword>
<dbReference type="InterPro" id="IPR001482">
    <property type="entry name" value="T2SS/T4SS_dom"/>
</dbReference>
<dbReference type="PANTHER" id="PTHR30486:SF6">
    <property type="entry name" value="TYPE IV PILUS RETRACTATION ATPASE PILT"/>
    <property type="match status" value="1"/>
</dbReference>
<dbReference type="GO" id="GO:0043684">
    <property type="term" value="C:type IV secretion system complex"/>
    <property type="evidence" value="ECO:0007669"/>
    <property type="project" value="UniProtKB-UniRule"/>
</dbReference>
<evidence type="ECO:0000313" key="5">
    <source>
        <dbReference type="Proteomes" id="UP000295023"/>
    </source>
</evidence>
<evidence type="ECO:0000259" key="3">
    <source>
        <dbReference type="Pfam" id="PF00437"/>
    </source>
</evidence>
<feature type="domain" description="Bacterial type II secretion system protein E" evidence="3">
    <location>
        <begin position="161"/>
        <end position="308"/>
    </location>
</feature>
<gene>
    <name evidence="4" type="primary">virB11</name>
    <name evidence="4" type="ORF">EXY23_13490</name>
</gene>
<dbReference type="NCBIfam" id="TIGR02788">
    <property type="entry name" value="VirB11"/>
    <property type="match status" value="1"/>
</dbReference>
<sequence>MSHPHEALPLLEDALAPLAGFWADPAVEDILMDRPGEVFVRRGAEKTRHKVPVDLVDMQGIVHLAAALKKQNVGRAHPLLSCDLPGGVRLQAVLPPAVNEGTVALAIRRPKDHAPTLDEIGAGGIFEGVRPSAAGPSEEDRRLVGLYRAAAAAAAEARTEAWMAFLRATVRAERTHILCGQVGTGKTHFSMGLANEIPLTARLCTIQDADEWAALPHPDRVDLFYSKGGQGEAQVSPNDLVEASLRLSMKWLLLQELRGAEAFSFMRARRSGHPGITTCHADSARDVFPTLALMVKQHPAGADIDLASIEATLRGLIDVVVHFHRPDGRFAVSEVWFRAAEDAEAAP</sequence>
<evidence type="ECO:0000313" key="4">
    <source>
        <dbReference type="EMBL" id="TCZ61137.1"/>
    </source>
</evidence>
<reference evidence="4 5" key="1">
    <citation type="submission" date="2019-03" db="EMBL/GenBank/DDBJ databases">
        <title>Paracraurococcus aquatilis NE82 genome sequence.</title>
        <authorList>
            <person name="Zhao Y."/>
            <person name="Du Z."/>
        </authorList>
    </citation>
    <scope>NUCLEOTIDE SEQUENCE [LARGE SCALE GENOMIC DNA]</scope>
    <source>
        <strain evidence="4 5">NE82</strain>
    </source>
</reference>
<comment type="subcellular location">
    <subcellularLocation>
        <location evidence="2">Cytoplasm</location>
    </subcellularLocation>
</comment>
<dbReference type="Gene3D" id="3.40.50.300">
    <property type="entry name" value="P-loop containing nucleotide triphosphate hydrolases"/>
    <property type="match status" value="1"/>
</dbReference>